<organism evidence="2 3">
    <name type="scientific">Duganella lactea</name>
    <dbReference type="NCBI Taxonomy" id="2692173"/>
    <lineage>
        <taxon>Bacteria</taxon>
        <taxon>Pseudomonadati</taxon>
        <taxon>Pseudomonadota</taxon>
        <taxon>Betaproteobacteria</taxon>
        <taxon>Burkholderiales</taxon>
        <taxon>Oxalobacteraceae</taxon>
        <taxon>Telluria group</taxon>
        <taxon>Duganella</taxon>
    </lineage>
</organism>
<proteinExistence type="predicted"/>
<dbReference type="AlphaFoldDB" id="A0A6L8MPN7"/>
<gene>
    <name evidence="2" type="ORF">GTP44_19650</name>
</gene>
<sequence length="840" mass="94865">MIDDSMDRTVLAQTLYPNSSNPLIGMVFPVAEIVDDKVIPISRDNFCKTQKVFITSHYDELEKRFPDHTLFKLKVTPNLKKSDNIDSTQACEYIATANMADEAKARDFFQVINAPLPNPNGRLIQTVGMPSTKYIFIDDETNVYGPFRWKPGQDSNSLVLDFIDAPLPGVNLANAQIYQIDSKIAAAKIVDVEDSPIRIMGGLEVVRTGAFYDYASDAEVVKYCLKLQSDIGARIIEKSKVDSLVLTLQKVPGNAKPFIKQRLGKLSSIIGTIVDVQSELQDSMLAAFATESGREVMSKFIEQNEARFLDRLKREKESEIQSSLMALNTEQQRAQQRLSELDAEKRQASDQLQEIKENIRKEIQANQKEKIETAMAETNISFQKLKSEMGDVERQLAAKKSEYSNFKTLSEVSKQIEKLRSVEEFTKEEIKVLKDSKRLLQSEAEKSSEHLRARLIELKPLVDAINGSYFPETISEKNVNVQTFTLPQSENFVNKQREVVRAIATMLAKHGRVMQDWEIANLLVTTQQSFITVLAGLPGTGKTTLARLLAQVQGLTPRLHEVPVARGWTSQKDLIGYFNPLTSRFQPSNTGVYDYLSALEAETEQERAMSYLLLDEANLSPIEHYWSSFMDMADGKEDRTLRLGQQEIKIPSAMRFIGTINYDGTTEPLSQRLINRAPIIVIDESEITHAESLTTSESLEIAFPLPATQMDELFGKSDELPVFDPREEAAFQRIKKTLVNLDMNNGRPVSISPRKEIAILHYCNKARALMGEDNELTALDLAVCQHILPLVNGNGTRFKSRLELLKTDLDELVLPRSAKYLERMIAYGSQDLHSYDFFCW</sequence>
<evidence type="ECO:0008006" key="4">
    <source>
        <dbReference type="Google" id="ProtNLM"/>
    </source>
</evidence>
<dbReference type="RefSeq" id="WP_161020753.1">
    <property type="nucleotide sequence ID" value="NZ_WWCP01000028.1"/>
</dbReference>
<dbReference type="SUPFAM" id="SSF52540">
    <property type="entry name" value="P-loop containing nucleoside triphosphate hydrolases"/>
    <property type="match status" value="1"/>
</dbReference>
<evidence type="ECO:0000256" key="1">
    <source>
        <dbReference type="SAM" id="Coils"/>
    </source>
</evidence>
<feature type="coiled-coil region" evidence="1">
    <location>
        <begin position="324"/>
        <end position="429"/>
    </location>
</feature>
<dbReference type="Proteomes" id="UP000474565">
    <property type="component" value="Unassembled WGS sequence"/>
</dbReference>
<name>A0A6L8MPN7_9BURK</name>
<protein>
    <recommendedName>
        <fullName evidence="4">AAA domain-containing protein</fullName>
    </recommendedName>
</protein>
<reference evidence="2 3" key="1">
    <citation type="submission" date="2019-12" db="EMBL/GenBank/DDBJ databases">
        <title>Novel species isolated from a subtropical stream in China.</title>
        <authorList>
            <person name="Lu H."/>
        </authorList>
    </citation>
    <scope>NUCLEOTIDE SEQUENCE [LARGE SCALE GENOMIC DNA]</scope>
    <source>
        <strain evidence="2 3">FT50W</strain>
    </source>
</reference>
<dbReference type="Gene3D" id="3.40.50.300">
    <property type="entry name" value="P-loop containing nucleotide triphosphate hydrolases"/>
    <property type="match status" value="1"/>
</dbReference>
<evidence type="ECO:0000313" key="3">
    <source>
        <dbReference type="Proteomes" id="UP000474565"/>
    </source>
</evidence>
<comment type="caution">
    <text evidence="2">The sequence shown here is derived from an EMBL/GenBank/DDBJ whole genome shotgun (WGS) entry which is preliminary data.</text>
</comment>
<accession>A0A6L8MPN7</accession>
<evidence type="ECO:0000313" key="2">
    <source>
        <dbReference type="EMBL" id="MYM84156.1"/>
    </source>
</evidence>
<dbReference type="InterPro" id="IPR027417">
    <property type="entry name" value="P-loop_NTPase"/>
</dbReference>
<keyword evidence="1" id="KW-0175">Coiled coil</keyword>
<dbReference type="EMBL" id="WWCP01000028">
    <property type="protein sequence ID" value="MYM84156.1"/>
    <property type="molecule type" value="Genomic_DNA"/>
</dbReference>